<feature type="region of interest" description="Disordered" evidence="2">
    <location>
        <begin position="102"/>
        <end position="121"/>
    </location>
</feature>
<feature type="region of interest" description="Disordered" evidence="2">
    <location>
        <begin position="692"/>
        <end position="711"/>
    </location>
</feature>
<feature type="coiled-coil region" evidence="1">
    <location>
        <begin position="575"/>
        <end position="663"/>
    </location>
</feature>
<organism evidence="3 4">
    <name type="scientific">Rhizopogon vesiculosus</name>
    <dbReference type="NCBI Taxonomy" id="180088"/>
    <lineage>
        <taxon>Eukaryota</taxon>
        <taxon>Fungi</taxon>
        <taxon>Dikarya</taxon>
        <taxon>Basidiomycota</taxon>
        <taxon>Agaricomycotina</taxon>
        <taxon>Agaricomycetes</taxon>
        <taxon>Agaricomycetidae</taxon>
        <taxon>Boletales</taxon>
        <taxon>Suillineae</taxon>
        <taxon>Rhizopogonaceae</taxon>
        <taxon>Rhizopogon</taxon>
    </lineage>
</organism>
<feature type="region of interest" description="Disordered" evidence="2">
    <location>
        <begin position="131"/>
        <end position="243"/>
    </location>
</feature>
<feature type="compositionally biased region" description="Polar residues" evidence="2">
    <location>
        <begin position="1045"/>
        <end position="1063"/>
    </location>
</feature>
<feature type="compositionally biased region" description="Low complexity" evidence="2">
    <location>
        <begin position="1083"/>
        <end position="1093"/>
    </location>
</feature>
<gene>
    <name evidence="3" type="ORF">AZE42_02492</name>
</gene>
<feature type="non-terminal residue" evidence="3">
    <location>
        <position position="1258"/>
    </location>
</feature>
<sequence length="1258" mass="138412">MFGSPSHLLTSSVSASAPTPSGNGVGTPTPVSQPSPSFSDVRFETIGKPPSLLSRMSAPDPANVAFRSPSPLTSPPSPVPPVATLDYVPNQRSLYERIGMDTSQQNSSIQPSGAVHEPPLKRPRINRLLYSQAGPPMTSSNLIPPIEVLSTASESNLPPSGAQRPPLQQDQTLVNEPPFSNTVRETATPELVYPTTTPTIDTSSLPDLSGSYKPNSPAASPPQPMQSPISMPTTFPSPNLPFTAELIPSQVPEAATPEAPQQQAAQDTLSAIYARLRVTNDAFASRALPTSLPRSPSPLTAPSNISELAVGLRNEMNSDSAIVLHHPYPQSSPTSTGDMYREFPSSGSNALALTSAQAPNLPVSRSHLSLFVESMHNFQAAAGAAAQHQLDAVRAFESERMEFYEHRKVVEERMLAREAEYQARMQAAQKQLEEIRAREHRLVALEEESRLREETRRARDAQRRARDDRQKLEDESRRKATQEEITGAMQLLEEVKVEKQRWQEEKERAEKDKALVQRNSPPPFSAVVGPRVEKEDGMTEEEITMVDKYNAYLTRAGNLSANLIAGARRLSDTLLHMKETRLQAAEVERQRIRDEEETKKVQAEAERQRILADAERRRAEMQRIQVEAGRQRIQAEAERQKVQAEAEKQRIQAEDAAKCDEEKRRCGDQALNKQGPQQPASIGGEHLSQPDIAQQQAHPELQKTHGPSDTQAEYARRRAQVLANKQQITAENASRIRAERAGLAALPATHGDDPDDTDIDMEVDGQKGAPHRKHKKTSHSEATSGHVMLGTPSTATSLPPDAHTPSTPVTLSDAPASYKTPSFVSASTEVGRQVITDGPLYSTEFASELNLSPPPNANGPVPTSKNTSFPTTPKSQTTLPSQINVAPLADLSPAHRDANLRHIKMNRYLLQSNSGDRHVKRSDDGFPTKTIKTEEVVVDMPHSSEPGNAAQGGVSTQPMDTTVPAQNYDSPPTHYILNPNVSPQNDVPQVSTKRIISQISNASSRADPRVGGASRPMLKLSTTPIDASVGRRGWTNPISPRSEPLETTQDSRQHPQNSAQTPSPVFFTRSRHGSPHYPDHYTPHSLSPTSSHPRLLEQNEPGALHPPTLPSRPRLPNARKRPLENDNEDDSRNHRRPRGDSYVPERDRDSRNIRGLNGRHSPATERPMRRPTPPNGKPQSYRPRSPGRRMKSSPTIPDRQRTRNDDSYRPDTDVADSLRRPLDAGYMMEEHTAHDEPQDRVMGPGGAADEARPALLDR</sequence>
<feature type="compositionally biased region" description="Polar residues" evidence="2">
    <location>
        <begin position="166"/>
        <end position="185"/>
    </location>
</feature>
<feature type="compositionally biased region" description="Polar residues" evidence="2">
    <location>
        <begin position="102"/>
        <end position="111"/>
    </location>
</feature>
<keyword evidence="1" id="KW-0175">Coiled coil</keyword>
<comment type="caution">
    <text evidence="3">The sequence shown here is derived from an EMBL/GenBank/DDBJ whole genome shotgun (WGS) entry which is preliminary data.</text>
</comment>
<name>A0A1J8QGN6_9AGAM</name>
<feature type="compositionally biased region" description="Polar residues" evidence="2">
    <location>
        <begin position="194"/>
        <end position="206"/>
    </location>
</feature>
<dbReference type="Proteomes" id="UP000183567">
    <property type="component" value="Unassembled WGS sequence"/>
</dbReference>
<evidence type="ECO:0000256" key="2">
    <source>
        <dbReference type="SAM" id="MobiDB-lite"/>
    </source>
</evidence>
<feature type="region of interest" description="Disordered" evidence="2">
    <location>
        <begin position="1"/>
        <end position="84"/>
    </location>
</feature>
<feature type="compositionally biased region" description="Basic and acidic residues" evidence="2">
    <location>
        <begin position="1249"/>
        <end position="1258"/>
    </location>
</feature>
<dbReference type="OrthoDB" id="2683489at2759"/>
<feature type="region of interest" description="Disordered" evidence="2">
    <location>
        <begin position="846"/>
        <end position="879"/>
    </location>
</feature>
<reference evidence="3 4" key="1">
    <citation type="submission" date="2016-03" db="EMBL/GenBank/DDBJ databases">
        <title>Comparative genomics of the ectomycorrhizal sister species Rhizopogon vinicolor and Rhizopogon vesiculosus (Basidiomycota: Boletales) reveals a divergence of the mating type B locus.</title>
        <authorList>
            <person name="Mujic A.B."/>
            <person name="Kuo A."/>
            <person name="Tritt A."/>
            <person name="Lipzen A."/>
            <person name="Chen C."/>
            <person name="Johnson J."/>
            <person name="Sharma A."/>
            <person name="Barry K."/>
            <person name="Grigoriev I.V."/>
            <person name="Spatafora J.W."/>
        </authorList>
    </citation>
    <scope>NUCLEOTIDE SEQUENCE [LARGE SCALE GENOMIC DNA]</scope>
    <source>
        <strain evidence="3 4">AM-OR11-056</strain>
    </source>
</reference>
<evidence type="ECO:0000313" key="4">
    <source>
        <dbReference type="Proteomes" id="UP000183567"/>
    </source>
</evidence>
<dbReference type="AlphaFoldDB" id="A0A1J8QGN6"/>
<feature type="region of interest" description="Disordered" evidence="2">
    <location>
        <begin position="744"/>
        <end position="814"/>
    </location>
</feature>
<feature type="region of interest" description="Disordered" evidence="2">
    <location>
        <begin position="448"/>
        <end position="481"/>
    </location>
</feature>
<dbReference type="EMBL" id="LVVM01000732">
    <property type="protein sequence ID" value="OJA20085.1"/>
    <property type="molecule type" value="Genomic_DNA"/>
</dbReference>
<accession>A0A1J8QGN6</accession>
<feature type="compositionally biased region" description="Acidic residues" evidence="2">
    <location>
        <begin position="753"/>
        <end position="763"/>
    </location>
</feature>
<keyword evidence="4" id="KW-1185">Reference proteome</keyword>
<protein>
    <submittedName>
        <fullName evidence="3">Uncharacterized protein</fullName>
    </submittedName>
</protein>
<feature type="compositionally biased region" description="Pro residues" evidence="2">
    <location>
        <begin position="72"/>
        <end position="81"/>
    </location>
</feature>
<feature type="compositionally biased region" description="Polar residues" evidence="2">
    <location>
        <begin position="861"/>
        <end position="879"/>
    </location>
</feature>
<feature type="compositionally biased region" description="Basic and acidic residues" evidence="2">
    <location>
        <begin position="1143"/>
        <end position="1152"/>
    </location>
</feature>
<evidence type="ECO:0000313" key="3">
    <source>
        <dbReference type="EMBL" id="OJA20085.1"/>
    </source>
</evidence>
<feature type="compositionally biased region" description="Basic and acidic residues" evidence="2">
    <location>
        <begin position="1198"/>
        <end position="1239"/>
    </location>
</feature>
<evidence type="ECO:0000256" key="1">
    <source>
        <dbReference type="SAM" id="Coils"/>
    </source>
</evidence>
<proteinExistence type="predicted"/>
<feature type="compositionally biased region" description="Low complexity" evidence="2">
    <location>
        <begin position="8"/>
        <end position="21"/>
    </location>
</feature>
<dbReference type="CDD" id="cd06503">
    <property type="entry name" value="ATP-synt_Fo_b"/>
    <property type="match status" value="1"/>
</dbReference>
<feature type="region of interest" description="Disordered" evidence="2">
    <location>
        <begin position="999"/>
        <end position="1258"/>
    </location>
</feature>
<feature type="compositionally biased region" description="Polar residues" evidence="2">
    <location>
        <begin position="29"/>
        <end position="38"/>
    </location>
</feature>